<evidence type="ECO:0000256" key="1">
    <source>
        <dbReference type="ARBA" id="ARBA00000500"/>
    </source>
</evidence>
<comment type="catalytic activity">
    <reaction evidence="1 6">
        <text>alpha,alpha-trehalose 6-phosphate + H2O = alpha,alpha-trehalose + phosphate</text>
        <dbReference type="Rhea" id="RHEA:23420"/>
        <dbReference type="ChEBI" id="CHEBI:15377"/>
        <dbReference type="ChEBI" id="CHEBI:16551"/>
        <dbReference type="ChEBI" id="CHEBI:43474"/>
        <dbReference type="ChEBI" id="CHEBI:58429"/>
        <dbReference type="EC" id="3.1.3.12"/>
    </reaction>
</comment>
<dbReference type="InterPro" id="IPR006379">
    <property type="entry name" value="HAD-SF_hydro_IIB"/>
</dbReference>
<evidence type="ECO:0000313" key="8">
    <source>
        <dbReference type="Proteomes" id="UP001596122"/>
    </source>
</evidence>
<evidence type="ECO:0000256" key="5">
    <source>
        <dbReference type="ARBA" id="ARBA00024179"/>
    </source>
</evidence>
<dbReference type="NCBIfam" id="TIGR00685">
    <property type="entry name" value="T6PP"/>
    <property type="match status" value="1"/>
</dbReference>
<keyword evidence="6" id="KW-0460">Magnesium</keyword>
<gene>
    <name evidence="7" type="primary">otsB</name>
    <name evidence="7" type="ORF">ACFPJ6_08150</name>
</gene>
<keyword evidence="8" id="KW-1185">Reference proteome</keyword>
<proteinExistence type="inferred from homology"/>
<dbReference type="InterPro" id="IPR036412">
    <property type="entry name" value="HAD-like_sf"/>
</dbReference>
<dbReference type="Gene3D" id="3.40.50.1000">
    <property type="entry name" value="HAD superfamily/HAD-like"/>
    <property type="match status" value="1"/>
</dbReference>
<dbReference type="Gene3D" id="3.30.70.1020">
    <property type="entry name" value="Trehalose-6-phosphate phosphatase related protein, domain 2"/>
    <property type="match status" value="1"/>
</dbReference>
<name>A0ABW0GM78_9MICO</name>
<keyword evidence="4 6" id="KW-0378">Hydrolase</keyword>
<dbReference type="Pfam" id="PF02358">
    <property type="entry name" value="Trehalose_PPase"/>
    <property type="match status" value="1"/>
</dbReference>
<evidence type="ECO:0000256" key="2">
    <source>
        <dbReference type="ARBA" id="ARBA00005199"/>
    </source>
</evidence>
<dbReference type="InterPro" id="IPR003337">
    <property type="entry name" value="Trehalose_PPase"/>
</dbReference>
<dbReference type="Proteomes" id="UP001596122">
    <property type="component" value="Unassembled WGS sequence"/>
</dbReference>
<comment type="similarity">
    <text evidence="3 6">Belongs to the trehalose phosphatase family.</text>
</comment>
<accession>A0ABW0GM78</accession>
<keyword evidence="6" id="KW-0479">Metal-binding</keyword>
<comment type="cofactor">
    <cofactor evidence="6">
        <name>Mg(2+)</name>
        <dbReference type="ChEBI" id="CHEBI:18420"/>
    </cofactor>
</comment>
<comment type="caution">
    <text evidence="7">The sequence shown here is derived from an EMBL/GenBank/DDBJ whole genome shotgun (WGS) entry which is preliminary data.</text>
</comment>
<dbReference type="PANTHER" id="PTHR43768">
    <property type="entry name" value="TREHALOSE 6-PHOSPHATE PHOSPHATASE"/>
    <property type="match status" value="1"/>
</dbReference>
<dbReference type="PANTHER" id="PTHR43768:SF3">
    <property type="entry name" value="TREHALOSE 6-PHOSPHATE PHOSPHATASE"/>
    <property type="match status" value="1"/>
</dbReference>
<protein>
    <recommendedName>
        <fullName evidence="6">Trehalose 6-phosphate phosphatase</fullName>
        <ecNumber evidence="6">3.1.3.12</ecNumber>
    </recommendedName>
</protein>
<dbReference type="SUPFAM" id="SSF56784">
    <property type="entry name" value="HAD-like"/>
    <property type="match status" value="1"/>
</dbReference>
<organism evidence="7 8">
    <name type="scientific">Aquipuribacter nitratireducens</name>
    <dbReference type="NCBI Taxonomy" id="650104"/>
    <lineage>
        <taxon>Bacteria</taxon>
        <taxon>Bacillati</taxon>
        <taxon>Actinomycetota</taxon>
        <taxon>Actinomycetes</taxon>
        <taxon>Micrococcales</taxon>
        <taxon>Intrasporangiaceae</taxon>
        <taxon>Aquipuribacter</taxon>
    </lineage>
</organism>
<dbReference type="InterPro" id="IPR044651">
    <property type="entry name" value="OTSB-like"/>
</dbReference>
<evidence type="ECO:0000256" key="4">
    <source>
        <dbReference type="ARBA" id="ARBA00022801"/>
    </source>
</evidence>
<sequence>MSVAPDVEAALQGLVGRTPLLLALDFDGVCAPLVDDPEAARALPGTASVVAELAALDGVEVAMVSGRSLASLTHVSQAPAGVLLVGGHGAETGDGVVLPDDAAALLETITAEVEAIVAGADGTSVEHKPTSVVLHTRRADDEATASAQRAVLDGPGARDGVRVRPGHEVVELSVVTADKGQALRALRDRVGASAAVYVGDDVTDEDAFAVLDQESGDVAVKVGSGETRARLRVESPEDVTELLERLLDLLRTGHRG</sequence>
<reference evidence="8" key="1">
    <citation type="journal article" date="2019" name="Int. J. Syst. Evol. Microbiol.">
        <title>The Global Catalogue of Microorganisms (GCM) 10K type strain sequencing project: providing services to taxonomists for standard genome sequencing and annotation.</title>
        <authorList>
            <consortium name="The Broad Institute Genomics Platform"/>
            <consortium name="The Broad Institute Genome Sequencing Center for Infectious Disease"/>
            <person name="Wu L."/>
            <person name="Ma J."/>
        </authorList>
    </citation>
    <scope>NUCLEOTIDE SEQUENCE [LARGE SCALE GENOMIC DNA]</scope>
    <source>
        <strain evidence="8">CCUG 43114</strain>
    </source>
</reference>
<evidence type="ECO:0000256" key="6">
    <source>
        <dbReference type="RuleBase" id="RU361117"/>
    </source>
</evidence>
<comment type="pathway">
    <text evidence="2 6">Glycan biosynthesis; trehalose biosynthesis.</text>
</comment>
<dbReference type="GO" id="GO:0004805">
    <property type="term" value="F:trehalose-phosphatase activity"/>
    <property type="evidence" value="ECO:0007669"/>
    <property type="project" value="UniProtKB-EC"/>
</dbReference>
<dbReference type="NCBIfam" id="TIGR01484">
    <property type="entry name" value="HAD-SF-IIB"/>
    <property type="match status" value="1"/>
</dbReference>
<comment type="function">
    <text evidence="5 6">Removes the phosphate from trehalose 6-phosphate to produce free trehalose.</text>
</comment>
<dbReference type="EC" id="3.1.3.12" evidence="6"/>
<dbReference type="EMBL" id="JBHSLD010000007">
    <property type="protein sequence ID" value="MFC5380759.1"/>
    <property type="molecule type" value="Genomic_DNA"/>
</dbReference>
<evidence type="ECO:0000256" key="3">
    <source>
        <dbReference type="ARBA" id="ARBA00008770"/>
    </source>
</evidence>
<evidence type="ECO:0000313" key="7">
    <source>
        <dbReference type="EMBL" id="MFC5380759.1"/>
    </source>
</evidence>
<dbReference type="InterPro" id="IPR023214">
    <property type="entry name" value="HAD_sf"/>
</dbReference>
<dbReference type="RefSeq" id="WP_340267690.1">
    <property type="nucleotide sequence ID" value="NZ_JBBEOG010000002.1"/>
</dbReference>